<dbReference type="Proteomes" id="UP000310108">
    <property type="component" value="Unassembled WGS sequence"/>
</dbReference>
<organism evidence="2 3">
    <name type="scientific">Colletotrichum tanaceti</name>
    <dbReference type="NCBI Taxonomy" id="1306861"/>
    <lineage>
        <taxon>Eukaryota</taxon>
        <taxon>Fungi</taxon>
        <taxon>Dikarya</taxon>
        <taxon>Ascomycota</taxon>
        <taxon>Pezizomycotina</taxon>
        <taxon>Sordariomycetes</taxon>
        <taxon>Hypocreomycetidae</taxon>
        <taxon>Glomerellales</taxon>
        <taxon>Glomerellaceae</taxon>
        <taxon>Colletotrichum</taxon>
        <taxon>Colletotrichum destructivum species complex</taxon>
    </lineage>
</organism>
<keyword evidence="3" id="KW-1185">Reference proteome</keyword>
<gene>
    <name evidence="2" type="ORF">CTA1_12995</name>
</gene>
<dbReference type="GO" id="GO:0008061">
    <property type="term" value="F:chitin binding"/>
    <property type="evidence" value="ECO:0007669"/>
    <property type="project" value="UniProtKB-KW"/>
</dbReference>
<dbReference type="EMBL" id="PJEX01000371">
    <property type="protein sequence ID" value="TKW50655.1"/>
    <property type="molecule type" value="Genomic_DNA"/>
</dbReference>
<dbReference type="AlphaFoldDB" id="A0A4U6X5X3"/>
<protein>
    <recommendedName>
        <fullName evidence="4">Chitin-binding type-1 domain-containing protein</fullName>
    </recommendedName>
</protein>
<evidence type="ECO:0000313" key="3">
    <source>
        <dbReference type="Proteomes" id="UP000310108"/>
    </source>
</evidence>
<dbReference type="Gene3D" id="3.30.60.10">
    <property type="entry name" value="Endochitinase-like"/>
    <property type="match status" value="1"/>
</dbReference>
<dbReference type="STRING" id="1306861.A0A4U6X5X3"/>
<evidence type="ECO:0000313" key="2">
    <source>
        <dbReference type="EMBL" id="TKW50655.1"/>
    </source>
</evidence>
<name>A0A4U6X5X3_9PEZI</name>
<keyword evidence="1" id="KW-0147">Chitin-binding</keyword>
<sequence>MRQCAGKWGDCCSMDGECGSGPDFCGTGKCQMGNCTGLFLPAATSLPPFSIPGVSFSTASTTMTSAATKTGTATNPPSSTVVPPSPACTGGTTADGISGNLIGLCFVQL</sequence>
<accession>A0A4U6X5X3</accession>
<reference evidence="2 3" key="1">
    <citation type="journal article" date="2019" name="PLoS ONE">
        <title>Comparative genome analysis indicates high evolutionary potential of pathogenicity genes in Colletotrichum tanaceti.</title>
        <authorList>
            <person name="Lelwala R.V."/>
            <person name="Korhonen P.K."/>
            <person name="Young N.D."/>
            <person name="Scott J.B."/>
            <person name="Ades P.A."/>
            <person name="Gasser R.B."/>
            <person name="Taylor P.W.J."/>
        </authorList>
    </citation>
    <scope>NUCLEOTIDE SEQUENCE [LARGE SCALE GENOMIC DNA]</scope>
    <source>
        <strain evidence="2">BRIP57314</strain>
    </source>
</reference>
<evidence type="ECO:0000256" key="1">
    <source>
        <dbReference type="ARBA" id="ARBA00022669"/>
    </source>
</evidence>
<dbReference type="InterPro" id="IPR036861">
    <property type="entry name" value="Endochitinase-like_sf"/>
</dbReference>
<proteinExistence type="predicted"/>
<dbReference type="SUPFAM" id="SSF57016">
    <property type="entry name" value="Plant lectins/antimicrobial peptides"/>
    <property type="match status" value="1"/>
</dbReference>
<evidence type="ECO:0008006" key="4">
    <source>
        <dbReference type="Google" id="ProtNLM"/>
    </source>
</evidence>
<comment type="caution">
    <text evidence="2">The sequence shown here is derived from an EMBL/GenBank/DDBJ whole genome shotgun (WGS) entry which is preliminary data.</text>
</comment>